<keyword evidence="13" id="KW-1133">Transmembrane helix</keyword>
<evidence type="ECO:0000256" key="16">
    <source>
        <dbReference type="SAM" id="MobiDB-lite"/>
    </source>
</evidence>
<gene>
    <name evidence="18" type="ORF">A7U60_g6025</name>
</gene>
<evidence type="ECO:0000256" key="8">
    <source>
        <dbReference type="ARBA" id="ARBA00022691"/>
    </source>
</evidence>
<dbReference type="SMART" id="SM00317">
    <property type="entry name" value="SET"/>
    <property type="match status" value="1"/>
</dbReference>
<dbReference type="GO" id="GO:0006850">
    <property type="term" value="P:pyruvate import into mitochondria"/>
    <property type="evidence" value="ECO:0007669"/>
    <property type="project" value="InterPro"/>
</dbReference>
<feature type="compositionally biased region" description="Low complexity" evidence="16">
    <location>
        <begin position="220"/>
        <end position="231"/>
    </location>
</feature>
<keyword evidence="19" id="KW-1185">Reference proteome</keyword>
<keyword evidence="15" id="KW-0472">Membrane</keyword>
<evidence type="ECO:0000256" key="7">
    <source>
        <dbReference type="ARBA" id="ARBA00022679"/>
    </source>
</evidence>
<evidence type="ECO:0000256" key="14">
    <source>
        <dbReference type="ARBA" id="ARBA00023128"/>
    </source>
</evidence>
<dbReference type="InterPro" id="IPR007728">
    <property type="entry name" value="Pre-SET_dom"/>
</dbReference>
<feature type="compositionally biased region" description="Polar residues" evidence="16">
    <location>
        <begin position="232"/>
        <end position="242"/>
    </location>
</feature>
<feature type="compositionally biased region" description="Low complexity" evidence="16">
    <location>
        <begin position="201"/>
        <end position="210"/>
    </location>
</feature>
<feature type="compositionally biased region" description="Basic and acidic residues" evidence="16">
    <location>
        <begin position="174"/>
        <end position="183"/>
    </location>
</feature>
<dbReference type="EMBL" id="LNZH02000198">
    <property type="protein sequence ID" value="OCB86852.1"/>
    <property type="molecule type" value="Genomic_DNA"/>
</dbReference>
<keyword evidence="4" id="KW-0813">Transport</keyword>
<dbReference type="Proteomes" id="UP000757232">
    <property type="component" value="Unassembled WGS sequence"/>
</dbReference>
<evidence type="ECO:0000256" key="2">
    <source>
        <dbReference type="ARBA" id="ARBA00004448"/>
    </source>
</evidence>
<evidence type="ECO:0000256" key="4">
    <source>
        <dbReference type="ARBA" id="ARBA00022448"/>
    </source>
</evidence>
<keyword evidence="9" id="KW-0812">Transmembrane</keyword>
<organism evidence="18 19">
    <name type="scientific">Sanghuangporus baumii</name>
    <name type="common">Phellinus baumii</name>
    <dbReference type="NCBI Taxonomy" id="108892"/>
    <lineage>
        <taxon>Eukaryota</taxon>
        <taxon>Fungi</taxon>
        <taxon>Dikarya</taxon>
        <taxon>Basidiomycota</taxon>
        <taxon>Agaricomycotina</taxon>
        <taxon>Agaricomycetes</taxon>
        <taxon>Hymenochaetales</taxon>
        <taxon>Hymenochaetaceae</taxon>
        <taxon>Sanghuangporus</taxon>
    </lineage>
</organism>
<dbReference type="GO" id="GO:0005743">
    <property type="term" value="C:mitochondrial inner membrane"/>
    <property type="evidence" value="ECO:0007669"/>
    <property type="project" value="UniProtKB-SubCell"/>
</dbReference>
<keyword evidence="6" id="KW-0489">Methyltransferase</keyword>
<dbReference type="SMART" id="SM00468">
    <property type="entry name" value="PreSET"/>
    <property type="match status" value="1"/>
</dbReference>
<evidence type="ECO:0000256" key="9">
    <source>
        <dbReference type="ARBA" id="ARBA00022692"/>
    </source>
</evidence>
<dbReference type="Pfam" id="PF00856">
    <property type="entry name" value="SET"/>
    <property type="match status" value="1"/>
</dbReference>
<feature type="compositionally biased region" description="Basic residues" evidence="16">
    <location>
        <begin position="551"/>
        <end position="565"/>
    </location>
</feature>
<dbReference type="GO" id="GO:0042054">
    <property type="term" value="F:histone methyltransferase activity"/>
    <property type="evidence" value="ECO:0007669"/>
    <property type="project" value="InterPro"/>
</dbReference>
<evidence type="ECO:0000256" key="15">
    <source>
        <dbReference type="ARBA" id="ARBA00023136"/>
    </source>
</evidence>
<dbReference type="PANTHER" id="PTHR46223">
    <property type="entry name" value="HISTONE-LYSINE N-METHYLTRANSFERASE SUV39H"/>
    <property type="match status" value="1"/>
</dbReference>
<dbReference type="GO" id="GO:0005694">
    <property type="term" value="C:chromosome"/>
    <property type="evidence" value="ECO:0007669"/>
    <property type="project" value="UniProtKB-SubCell"/>
</dbReference>
<evidence type="ECO:0000256" key="6">
    <source>
        <dbReference type="ARBA" id="ARBA00022603"/>
    </source>
</evidence>
<feature type="domain" description="SET" evidence="17">
    <location>
        <begin position="414"/>
        <end position="538"/>
    </location>
</feature>
<keyword evidence="12" id="KW-0862">Zinc</keyword>
<protein>
    <submittedName>
        <fullName evidence="18">SET domain-containing protein</fullName>
    </submittedName>
</protein>
<reference evidence="18" key="1">
    <citation type="submission" date="2016-06" db="EMBL/GenBank/DDBJ databases">
        <title>Draft Genome sequence of the fungus Inonotus baumii.</title>
        <authorList>
            <person name="Zhu H."/>
            <person name="Lin W."/>
        </authorList>
    </citation>
    <scope>NUCLEOTIDE SEQUENCE</scope>
    <source>
        <strain evidence="18">821</strain>
    </source>
</reference>
<comment type="similarity">
    <text evidence="3">Belongs to the mitochondrial pyruvate carrier (MPC) (TC 2.A.105) family.</text>
</comment>
<evidence type="ECO:0000259" key="17">
    <source>
        <dbReference type="PROSITE" id="PS50280"/>
    </source>
</evidence>
<dbReference type="InterPro" id="IPR050973">
    <property type="entry name" value="H3K9_Histone-Lys_N-MTase"/>
</dbReference>
<comment type="subcellular location">
    <subcellularLocation>
        <location evidence="1">Chromosome</location>
    </subcellularLocation>
    <subcellularLocation>
        <location evidence="2">Mitochondrion inner membrane</location>
        <topology evidence="2">Multi-pass membrane protein</topology>
    </subcellularLocation>
</comment>
<keyword evidence="5" id="KW-0158">Chromosome</keyword>
<dbReference type="PROSITE" id="PS50280">
    <property type="entry name" value="SET"/>
    <property type="match status" value="1"/>
</dbReference>
<evidence type="ECO:0000256" key="12">
    <source>
        <dbReference type="ARBA" id="ARBA00022833"/>
    </source>
</evidence>
<evidence type="ECO:0000313" key="19">
    <source>
        <dbReference type="Proteomes" id="UP000757232"/>
    </source>
</evidence>
<dbReference type="PANTHER" id="PTHR46223:SF3">
    <property type="entry name" value="HISTONE-LYSINE N-METHYLTRANSFERASE SET-23"/>
    <property type="match status" value="1"/>
</dbReference>
<proteinExistence type="inferred from homology"/>
<dbReference type="InterPro" id="IPR046341">
    <property type="entry name" value="SET_dom_sf"/>
</dbReference>
<dbReference type="AlphaFoldDB" id="A0A9Q5N2J3"/>
<evidence type="ECO:0000256" key="5">
    <source>
        <dbReference type="ARBA" id="ARBA00022454"/>
    </source>
</evidence>
<evidence type="ECO:0000256" key="3">
    <source>
        <dbReference type="ARBA" id="ARBA00006416"/>
    </source>
</evidence>
<sequence>MPRKGKHWTREKREIRSPSLGSHTEETSESCPPNSDYEYFELSDSPEEDWGEEDKEWPVGSIVGEEILQNRDKRYQVEWEGWQRPDGTSTTWTIGLLGASDLLDNWDAARAKERREKAAKEPDIDLAELDKYKPHQFRTFECAVAYEEKRRKWRKKPELWNEWLAMDKDEQDEERTMVKEESRASVVSEPSRKRKRTESIASGSRASGSRLADEDTTLVSSSTSINSIKQSPLSSTNGNRHLQSQQPPTPRPQSQPSPRMRLQKHWNEVVREIGAARITLVNEVDDEECPTLPPYFRYLEDCCTYDVDVDNPRTEDNKAFMICCECEDGCVDPTTCSCLELSQCVDEHGEVATAYDDEGLFLFHDTREVVECNEVNLSYIGFFLYRVSSHIIHSKNCACKAECNNAVAQKPRSIPIQVFKTRRNGWGARSPVHISRGTILGFYTGRIMRREQLARLPADEREYSFDLDIRDDEEGLPRYSVCAYKEGNWTRFVNHSCNPNAIVYSMVFDAPVDVNMPYIVLAAAEDIPAKKEITIDYNPSAARERATGPTGRKKKGKKKGKAKGKVKVEEDDDVEMLDAEGRTKCEIKMSGPAASAASSRFQSFMNHPAGPKTVFFWAPMMKWCLVAAGVKDLQRPAEKLSVSQNVALAATGFIWVRYSLVITPINYSLAAVNFFVGATGLGQLARVWE</sequence>
<feature type="region of interest" description="Disordered" evidence="16">
    <location>
        <begin position="170"/>
        <end position="261"/>
    </location>
</feature>
<dbReference type="OrthoDB" id="869189at2759"/>
<evidence type="ECO:0000256" key="13">
    <source>
        <dbReference type="ARBA" id="ARBA00022989"/>
    </source>
</evidence>
<dbReference type="GO" id="GO:0032259">
    <property type="term" value="P:methylation"/>
    <property type="evidence" value="ECO:0007669"/>
    <property type="project" value="UniProtKB-KW"/>
</dbReference>
<dbReference type="Gene3D" id="2.170.270.10">
    <property type="entry name" value="SET domain"/>
    <property type="match status" value="1"/>
</dbReference>
<dbReference type="SUPFAM" id="SSF82199">
    <property type="entry name" value="SET domain"/>
    <property type="match status" value="1"/>
</dbReference>
<feature type="region of interest" description="Disordered" evidence="16">
    <location>
        <begin position="540"/>
        <end position="565"/>
    </location>
</feature>
<evidence type="ECO:0000313" key="18">
    <source>
        <dbReference type="EMBL" id="OCB86852.1"/>
    </source>
</evidence>
<dbReference type="GO" id="GO:0005634">
    <property type="term" value="C:nucleus"/>
    <property type="evidence" value="ECO:0007669"/>
    <property type="project" value="InterPro"/>
</dbReference>
<keyword evidence="10" id="KW-0479">Metal-binding</keyword>
<dbReference type="GO" id="GO:0008270">
    <property type="term" value="F:zinc ion binding"/>
    <property type="evidence" value="ECO:0007669"/>
    <property type="project" value="InterPro"/>
</dbReference>
<dbReference type="InterPro" id="IPR005336">
    <property type="entry name" value="MPC"/>
</dbReference>
<name>A0A9Q5N2J3_SANBA</name>
<keyword evidence="8" id="KW-0949">S-adenosyl-L-methionine</keyword>
<accession>A0A9Q5N2J3</accession>
<keyword evidence="14" id="KW-0496">Mitochondrion</keyword>
<feature type="compositionally biased region" description="Acidic residues" evidence="16">
    <location>
        <begin position="38"/>
        <end position="55"/>
    </location>
</feature>
<dbReference type="Pfam" id="PF03650">
    <property type="entry name" value="MPC"/>
    <property type="match status" value="1"/>
</dbReference>
<evidence type="ECO:0000256" key="1">
    <source>
        <dbReference type="ARBA" id="ARBA00004286"/>
    </source>
</evidence>
<comment type="caution">
    <text evidence="18">The sequence shown here is derived from an EMBL/GenBank/DDBJ whole genome shotgun (WGS) entry which is preliminary data.</text>
</comment>
<keyword evidence="7" id="KW-0808">Transferase</keyword>
<evidence type="ECO:0000256" key="10">
    <source>
        <dbReference type="ARBA" id="ARBA00022723"/>
    </source>
</evidence>
<dbReference type="InterPro" id="IPR001214">
    <property type="entry name" value="SET_dom"/>
</dbReference>
<feature type="compositionally biased region" description="Basic residues" evidence="16">
    <location>
        <begin position="1"/>
        <end position="10"/>
    </location>
</feature>
<keyword evidence="11" id="KW-0999">Mitochondrion inner membrane</keyword>
<evidence type="ECO:0000256" key="11">
    <source>
        <dbReference type="ARBA" id="ARBA00022792"/>
    </source>
</evidence>
<feature type="region of interest" description="Disordered" evidence="16">
    <location>
        <begin position="1"/>
        <end position="56"/>
    </location>
</feature>